<dbReference type="Proteomes" id="UP000249008">
    <property type="component" value="Chromosome 1"/>
</dbReference>
<feature type="signal peptide" evidence="1">
    <location>
        <begin position="1"/>
        <end position="24"/>
    </location>
</feature>
<dbReference type="InterPro" id="IPR038670">
    <property type="entry name" value="HslJ-like_sf"/>
</dbReference>
<dbReference type="KEGG" id="ful:C4N20_15865"/>
<sequence length="136" mass="15107">MKKIFIFLATLMLLVGCSSTPVKVEVPVEVSLENVAGNEYLLTNLFVENNLTLGFDKEGRIFGFAGINRFFGKADVSNGTINIGALATTRMGGPRDKMIVEDQYLTLLKNAKTIKKDGDKLILTNEKEEEMIFIKK</sequence>
<evidence type="ECO:0000256" key="1">
    <source>
        <dbReference type="SAM" id="SignalP"/>
    </source>
</evidence>
<feature type="domain" description="DUF306" evidence="2">
    <location>
        <begin position="49"/>
        <end position="132"/>
    </location>
</feature>
<evidence type="ECO:0000313" key="3">
    <source>
        <dbReference type="EMBL" id="SQJ03995.1"/>
    </source>
</evidence>
<dbReference type="AlphaFoldDB" id="A0AAX1TNP5"/>
<dbReference type="RefSeq" id="WP_005980113.1">
    <property type="nucleotide sequence ID" value="NZ_CABKNW010000004.1"/>
</dbReference>
<feature type="chain" id="PRO_5043298088" evidence="1">
    <location>
        <begin position="25"/>
        <end position="136"/>
    </location>
</feature>
<dbReference type="PANTHER" id="PTHR35535:SF1">
    <property type="entry name" value="HEAT SHOCK PROTEIN HSLJ"/>
    <property type="match status" value="1"/>
</dbReference>
<dbReference type="EMBL" id="LS483487">
    <property type="protein sequence ID" value="SQJ03995.1"/>
    <property type="molecule type" value="Genomic_DNA"/>
</dbReference>
<dbReference type="PROSITE" id="PS51257">
    <property type="entry name" value="PROKAR_LIPOPROTEIN"/>
    <property type="match status" value="1"/>
</dbReference>
<dbReference type="GeneID" id="78456304"/>
<name>A0AAX1TNP5_9FUSO</name>
<dbReference type="InterPro" id="IPR053147">
    <property type="entry name" value="Hsp_HslJ-like"/>
</dbReference>
<protein>
    <submittedName>
        <fullName evidence="3">Heat-inducible protein</fullName>
    </submittedName>
</protein>
<evidence type="ECO:0000313" key="4">
    <source>
        <dbReference type="Proteomes" id="UP000249008"/>
    </source>
</evidence>
<gene>
    <name evidence="3" type="ORF">NCTC12112_01758</name>
</gene>
<dbReference type="Gene3D" id="2.40.128.270">
    <property type="match status" value="1"/>
</dbReference>
<reference evidence="3 4" key="1">
    <citation type="submission" date="2018-06" db="EMBL/GenBank/DDBJ databases">
        <authorList>
            <consortium name="Pathogen Informatics"/>
            <person name="Doyle S."/>
        </authorList>
    </citation>
    <scope>NUCLEOTIDE SEQUENCE [LARGE SCALE GENOMIC DNA]</scope>
    <source>
        <strain evidence="3 4">NCTC12112</strain>
    </source>
</reference>
<dbReference type="PANTHER" id="PTHR35535">
    <property type="entry name" value="HEAT SHOCK PROTEIN HSLJ"/>
    <property type="match status" value="1"/>
</dbReference>
<keyword evidence="1" id="KW-0732">Signal</keyword>
<dbReference type="Pfam" id="PF03724">
    <property type="entry name" value="META"/>
    <property type="match status" value="1"/>
</dbReference>
<evidence type="ECO:0000259" key="2">
    <source>
        <dbReference type="Pfam" id="PF03724"/>
    </source>
</evidence>
<organism evidence="3 4">
    <name type="scientific">Fusobacterium ulcerans</name>
    <dbReference type="NCBI Taxonomy" id="861"/>
    <lineage>
        <taxon>Bacteria</taxon>
        <taxon>Fusobacteriati</taxon>
        <taxon>Fusobacteriota</taxon>
        <taxon>Fusobacteriia</taxon>
        <taxon>Fusobacteriales</taxon>
        <taxon>Fusobacteriaceae</taxon>
        <taxon>Fusobacterium</taxon>
    </lineage>
</organism>
<dbReference type="InterPro" id="IPR005184">
    <property type="entry name" value="DUF306_Meta_HslJ"/>
</dbReference>
<proteinExistence type="predicted"/>
<accession>A0AAX1TNP5</accession>